<reference evidence="1 2" key="1">
    <citation type="submission" date="2016-07" db="EMBL/GenBank/DDBJ databases">
        <title>Pervasive Adenine N6-methylation of Active Genes in Fungi.</title>
        <authorList>
            <consortium name="DOE Joint Genome Institute"/>
            <person name="Mondo S.J."/>
            <person name="Dannebaum R.O."/>
            <person name="Kuo R.C."/>
            <person name="Labutti K."/>
            <person name="Haridas S."/>
            <person name="Kuo A."/>
            <person name="Salamov A."/>
            <person name="Ahrendt S.R."/>
            <person name="Lipzen A."/>
            <person name="Sullivan W."/>
            <person name="Andreopoulos W.B."/>
            <person name="Clum A."/>
            <person name="Lindquist E."/>
            <person name="Daum C."/>
            <person name="Ramamoorthy G.K."/>
            <person name="Gryganskyi A."/>
            <person name="Culley D."/>
            <person name="Magnuson J.K."/>
            <person name="James T.Y."/>
            <person name="O'Malley M.A."/>
            <person name="Stajich J.E."/>
            <person name="Spatafora J.W."/>
            <person name="Visel A."/>
            <person name="Grigoriev I.V."/>
        </authorList>
    </citation>
    <scope>NUCLEOTIDE SEQUENCE [LARGE SCALE GENOMIC DNA]</scope>
    <source>
        <strain evidence="1 2">12-1054</strain>
    </source>
</reference>
<protein>
    <submittedName>
        <fullName evidence="1">Uncharacterized protein</fullName>
    </submittedName>
</protein>
<dbReference type="EMBL" id="MCFI01000004">
    <property type="protein sequence ID" value="ORY85593.1"/>
    <property type="molecule type" value="Genomic_DNA"/>
</dbReference>
<keyword evidence="2" id="KW-1185">Reference proteome</keyword>
<dbReference type="GeneID" id="63785376"/>
<dbReference type="AlphaFoldDB" id="A0A1Y2FNR1"/>
<proteinExistence type="predicted"/>
<name>A0A1Y2FNR1_PROLT</name>
<gene>
    <name evidence="1" type="ORF">BCR37DRAFT_377278</name>
</gene>
<comment type="caution">
    <text evidence="1">The sequence shown here is derived from an EMBL/GenBank/DDBJ whole genome shotgun (WGS) entry which is preliminary data.</text>
</comment>
<dbReference type="OMA" id="QNNIAYS"/>
<dbReference type="OrthoDB" id="276388at2759"/>
<dbReference type="RefSeq" id="XP_040727075.1">
    <property type="nucleotide sequence ID" value="XM_040868777.1"/>
</dbReference>
<evidence type="ECO:0000313" key="2">
    <source>
        <dbReference type="Proteomes" id="UP000193685"/>
    </source>
</evidence>
<accession>A0A1Y2FNR1</accession>
<dbReference type="Proteomes" id="UP000193685">
    <property type="component" value="Unassembled WGS sequence"/>
</dbReference>
<sequence length="311" mass="34118">MNVASSAINSALWVLRGIHDDTRITHSRAGHVCIRHASPFVFYNRFNTTLTLSLLSTTPFPKDRRIFLQKRGFRTGLLGWTVGALLGGTIGKDIEITPAQTVASLAEIPQTSLSSSARTTIEAEVKTYTSSQDKRALSLQETNVCHIPCSSGDGYFRIRITAANGVQQLAATSTFRILSSSLNTASPRGANLYQLPVEFAAYTTVKSAQVSAWGFFYACFPFLKLGSLIPGGGAVSQQMLNTLWRWAGGQAYLEEKREVFKVDETLAKAGEVRDRVDRAIPWSAVGVRRAFDVEEDRKLGRQGYAVRYAAV</sequence>
<evidence type="ECO:0000313" key="1">
    <source>
        <dbReference type="EMBL" id="ORY85593.1"/>
    </source>
</evidence>
<organism evidence="1 2">
    <name type="scientific">Protomyces lactucae-debilis</name>
    <dbReference type="NCBI Taxonomy" id="2754530"/>
    <lineage>
        <taxon>Eukaryota</taxon>
        <taxon>Fungi</taxon>
        <taxon>Dikarya</taxon>
        <taxon>Ascomycota</taxon>
        <taxon>Taphrinomycotina</taxon>
        <taxon>Taphrinomycetes</taxon>
        <taxon>Taphrinales</taxon>
        <taxon>Protomycetaceae</taxon>
        <taxon>Protomyces</taxon>
    </lineage>
</organism>
<dbReference type="STRING" id="56484.A0A1Y2FNR1"/>